<evidence type="ECO:0000313" key="2">
    <source>
        <dbReference type="Proteomes" id="UP000283509"/>
    </source>
</evidence>
<evidence type="ECO:0000313" key="1">
    <source>
        <dbReference type="EMBL" id="ROT61880.1"/>
    </source>
</evidence>
<reference evidence="1 2" key="2">
    <citation type="submission" date="2019-01" db="EMBL/GenBank/DDBJ databases">
        <title>The decoding of complex shrimp genome reveals the adaptation for benthos swimmer, frequently molting mechanism and breeding impact on genome.</title>
        <authorList>
            <person name="Sun Y."/>
            <person name="Gao Y."/>
            <person name="Yu Y."/>
        </authorList>
    </citation>
    <scope>NUCLEOTIDE SEQUENCE [LARGE SCALE GENOMIC DNA]</scope>
    <source>
        <tissue evidence="1">Muscle</tissue>
    </source>
</reference>
<accession>A0A423SCH4</accession>
<name>A0A423SCH4_PENVA</name>
<dbReference type="AlphaFoldDB" id="A0A423SCH4"/>
<protein>
    <submittedName>
        <fullName evidence="1">Uncharacterized protein</fullName>
    </submittedName>
</protein>
<dbReference type="Proteomes" id="UP000283509">
    <property type="component" value="Unassembled WGS sequence"/>
</dbReference>
<keyword evidence="2" id="KW-1185">Reference proteome</keyword>
<reference evidence="1 2" key="1">
    <citation type="submission" date="2018-04" db="EMBL/GenBank/DDBJ databases">
        <authorList>
            <person name="Zhang X."/>
            <person name="Yuan J."/>
            <person name="Li F."/>
            <person name="Xiang J."/>
        </authorList>
    </citation>
    <scope>NUCLEOTIDE SEQUENCE [LARGE SCALE GENOMIC DNA]</scope>
    <source>
        <tissue evidence="1">Muscle</tissue>
    </source>
</reference>
<sequence>MFFYLLPFLGRDRVLSSFHLHVFSVPLPSATSFVPSARLSFPSARLFVPSAIARLSFHLHVFRSICTSFPLHVFLPSASFVHIFFVLFSFHLHVSSICLHRAFVTSFASARLSFHLHIASFVPSARLGTSSFHLHVFRFHPHVFRSICTSFVPSATSFVPSARLSFHLHVFRSSARLSSICTSSFHLHVFRSSARLSSIRTSFRPICTSSFHLHVFRSICTSFVPSARLSFLLHPHVFRSICHVFFLPSARLRSSTFFQSSICTSFVPSARLSFHLHVFRCICTSFVPSHVLLSAASFVPSARLSFHLHCTSFFHLHSFRSTSARLRSIPLSHLTSFFHLRLVVPSVFRPSARSTTRLKQPANATFTLLWC</sequence>
<comment type="caution">
    <text evidence="1">The sequence shown here is derived from an EMBL/GenBank/DDBJ whole genome shotgun (WGS) entry which is preliminary data.</text>
</comment>
<dbReference type="EMBL" id="QCYY01003961">
    <property type="protein sequence ID" value="ROT61880.1"/>
    <property type="molecule type" value="Genomic_DNA"/>
</dbReference>
<gene>
    <name evidence="1" type="ORF">C7M84_020305</name>
</gene>
<organism evidence="1 2">
    <name type="scientific">Penaeus vannamei</name>
    <name type="common">Whiteleg shrimp</name>
    <name type="synonym">Litopenaeus vannamei</name>
    <dbReference type="NCBI Taxonomy" id="6689"/>
    <lineage>
        <taxon>Eukaryota</taxon>
        <taxon>Metazoa</taxon>
        <taxon>Ecdysozoa</taxon>
        <taxon>Arthropoda</taxon>
        <taxon>Crustacea</taxon>
        <taxon>Multicrustacea</taxon>
        <taxon>Malacostraca</taxon>
        <taxon>Eumalacostraca</taxon>
        <taxon>Eucarida</taxon>
        <taxon>Decapoda</taxon>
        <taxon>Dendrobranchiata</taxon>
        <taxon>Penaeoidea</taxon>
        <taxon>Penaeidae</taxon>
        <taxon>Penaeus</taxon>
    </lineage>
</organism>
<proteinExistence type="predicted"/>